<keyword evidence="2" id="KW-0507">mRNA processing</keyword>
<dbReference type="OrthoDB" id="10253254at2759"/>
<dbReference type="GO" id="GO:0003724">
    <property type="term" value="F:RNA helicase activity"/>
    <property type="evidence" value="ECO:0007669"/>
    <property type="project" value="UniProtKB-EC"/>
</dbReference>
<evidence type="ECO:0000256" key="5">
    <source>
        <dbReference type="ARBA" id="ARBA00022801"/>
    </source>
</evidence>
<evidence type="ECO:0000256" key="1">
    <source>
        <dbReference type="ARBA" id="ARBA00012552"/>
    </source>
</evidence>
<dbReference type="SMART" id="SM00487">
    <property type="entry name" value="DEXDc"/>
    <property type="match status" value="1"/>
</dbReference>
<evidence type="ECO:0000256" key="10">
    <source>
        <dbReference type="ARBA" id="ARBA00061257"/>
    </source>
</evidence>
<accession>A0A5A7R5Y0</accession>
<dbReference type="InterPro" id="IPR027417">
    <property type="entry name" value="P-loop_NTPase"/>
</dbReference>
<keyword evidence="7" id="KW-0067">ATP-binding</keyword>
<keyword evidence="12" id="KW-0175">Coiled coil</keyword>
<dbReference type="FunFam" id="3.40.50.300:FF:000007">
    <property type="entry name" value="Pre-mRNA-splicing factor ATP-dependent RNA helicase"/>
    <property type="match status" value="1"/>
</dbReference>
<dbReference type="InterPro" id="IPR007502">
    <property type="entry name" value="Helicase-assoc_dom"/>
</dbReference>
<dbReference type="GO" id="GO:0008380">
    <property type="term" value="P:RNA splicing"/>
    <property type="evidence" value="ECO:0007669"/>
    <property type="project" value="UniProtKB-KW"/>
</dbReference>
<dbReference type="Pfam" id="PF21010">
    <property type="entry name" value="HA2_C"/>
    <property type="match status" value="1"/>
</dbReference>
<reference evidence="16" key="1">
    <citation type="journal article" date="2019" name="Curr. Biol.">
        <title>Genome Sequence of Striga asiatica Provides Insight into the Evolution of Plant Parasitism.</title>
        <authorList>
            <person name="Yoshida S."/>
            <person name="Kim S."/>
            <person name="Wafula E.K."/>
            <person name="Tanskanen J."/>
            <person name="Kim Y.M."/>
            <person name="Honaas L."/>
            <person name="Yang Z."/>
            <person name="Spallek T."/>
            <person name="Conn C.E."/>
            <person name="Ichihashi Y."/>
            <person name="Cheong K."/>
            <person name="Cui S."/>
            <person name="Der J.P."/>
            <person name="Gundlach H."/>
            <person name="Jiao Y."/>
            <person name="Hori C."/>
            <person name="Ishida J.K."/>
            <person name="Kasahara H."/>
            <person name="Kiba T."/>
            <person name="Kim M.S."/>
            <person name="Koo N."/>
            <person name="Laohavisit A."/>
            <person name="Lee Y.H."/>
            <person name="Lumba S."/>
            <person name="McCourt P."/>
            <person name="Mortimer J.C."/>
            <person name="Mutuku J.M."/>
            <person name="Nomura T."/>
            <person name="Sasaki-Sekimoto Y."/>
            <person name="Seto Y."/>
            <person name="Wang Y."/>
            <person name="Wakatake T."/>
            <person name="Sakakibara H."/>
            <person name="Demura T."/>
            <person name="Yamaguchi S."/>
            <person name="Yoneyama K."/>
            <person name="Manabe R.I."/>
            <person name="Nelson D.C."/>
            <person name="Schulman A.H."/>
            <person name="Timko M.P."/>
            <person name="dePamphilis C.W."/>
            <person name="Choi D."/>
            <person name="Shirasu K."/>
        </authorList>
    </citation>
    <scope>NUCLEOTIDE SEQUENCE [LARGE SCALE GENOMIC DNA]</scope>
    <source>
        <strain evidence="16">cv. UVA1</strain>
    </source>
</reference>
<keyword evidence="3" id="KW-0747">Spliceosome</keyword>
<dbReference type="GO" id="GO:0005524">
    <property type="term" value="F:ATP binding"/>
    <property type="evidence" value="ECO:0007669"/>
    <property type="project" value="UniProtKB-KW"/>
</dbReference>
<feature type="coiled-coil region" evidence="12">
    <location>
        <begin position="83"/>
        <end position="110"/>
    </location>
</feature>
<proteinExistence type="inferred from homology"/>
<dbReference type="SMART" id="SM00847">
    <property type="entry name" value="HA2"/>
    <property type="match status" value="1"/>
</dbReference>
<dbReference type="GO" id="GO:0005975">
    <property type="term" value="P:carbohydrate metabolic process"/>
    <property type="evidence" value="ECO:0007669"/>
    <property type="project" value="InterPro"/>
</dbReference>
<feature type="domain" description="Helicase ATP-binding" evidence="13">
    <location>
        <begin position="250"/>
        <end position="413"/>
    </location>
</feature>
<dbReference type="InterPro" id="IPR001650">
    <property type="entry name" value="Helicase_C-like"/>
</dbReference>
<keyword evidence="8" id="KW-0508">mRNA splicing</keyword>
<keyword evidence="5" id="KW-0378">Hydrolase</keyword>
<dbReference type="Pfam" id="PF00271">
    <property type="entry name" value="Helicase_C"/>
    <property type="match status" value="1"/>
</dbReference>
<dbReference type="GO" id="GO:0071013">
    <property type="term" value="C:catalytic step 2 spliceosome"/>
    <property type="evidence" value="ECO:0007669"/>
    <property type="project" value="TreeGrafter"/>
</dbReference>
<dbReference type="InterPro" id="IPR002464">
    <property type="entry name" value="DNA/RNA_helicase_DEAH_CS"/>
</dbReference>
<protein>
    <recommendedName>
        <fullName evidence="1">RNA helicase</fullName>
        <ecNumber evidence="1">3.6.4.13</ecNumber>
    </recommendedName>
    <alternativeName>
        <fullName evidence="11">DEAH RNA helicase homolog PRP2</fullName>
    </alternativeName>
</protein>
<keyword evidence="16" id="KW-1185">Reference proteome</keyword>
<evidence type="ECO:0000256" key="2">
    <source>
        <dbReference type="ARBA" id="ARBA00022664"/>
    </source>
</evidence>
<sequence>RWGLNEAHLVSGFMKKKKEKYNLLKMIIDQDSGLEEVIRRSKAMEDDGIGTLRVRFERGYFWIVKVLCRNIIKLIEVYNLKKVSRQEYLKKREQKKLEELRDDIEDEQYLFDGVKLTEAEQQELRYKKQIYDLVKKRTEESDFANEYRMPDAYDMDGGVNQEKRFAVAIQRYRDPAAEEKMNPFAEQEAWEDHQIGKATLKFGSKDKKQKHDDYEFVFEDQIEFIKTNVMDGVNIDQELSVESPEASAAKTAFEKLQVLVIVGETGSGKTTQIPQYLHEAGYTARGKIGCTQPRRVAAMSVAARVSQEMGVKLGHEVGYSIRFEDCTSDKTVLKYMTDGMLLREFLGEPDLASYSVVMVDEAHERTLSTDILFGLVKDIARFRPDLKLLISSATLDAEKFSDYFDSAPIFKIPGRRFPVEIHYTKAPEADYLDAAIVTALQIHVTQPPGDGDILVFLTGQEEIETAEEILKHRTRGLGTKIAELIICPIYANLPTELQAKIFEPTPEGARKVVLATNIAETSLTIDGIKYVIDPGFSKMKSYNPRTGMESLLVTPISKASANQRAGRSGRTGPGKCFRLYTAYNYHHDLDDNTVPEIQRTNLANVVLTLKSLGINDLLNFDFMDPPPSEALLKALELLYALSALNKHGELTKVGRRMAEFPLDPMLSKMIVVSEKYQCSDEVISIAAMLSIGNSIFYRPKDKQVHADNARLNFHTGNVGDHIALLKVYSSWKETNFSTQWCYENYIQVRSMKRARDIRDQLEGLLERVEIELTSNLNDLDAIKKAITAGFFPHSARLQKNGSYRTVKHPQTVHIHPSSGLAQVLPRWVVYHELVLTTKEYMRQVTELKPEWLVEIAPHYYQLKDVEDLNSKKMPRGEGRAAKD</sequence>
<gene>
    <name evidence="15" type="ORF">STAS_30587</name>
</gene>
<evidence type="ECO:0000313" key="16">
    <source>
        <dbReference type="Proteomes" id="UP000325081"/>
    </source>
</evidence>
<keyword evidence="4" id="KW-0547">Nucleotide-binding</keyword>
<evidence type="ECO:0000256" key="7">
    <source>
        <dbReference type="ARBA" id="ARBA00022840"/>
    </source>
</evidence>
<dbReference type="GO" id="GO:0006397">
    <property type="term" value="P:mRNA processing"/>
    <property type="evidence" value="ECO:0007669"/>
    <property type="project" value="UniProtKB-KW"/>
</dbReference>
<comment type="catalytic activity">
    <reaction evidence="9">
        <text>ATP + H2O = ADP + phosphate + H(+)</text>
        <dbReference type="Rhea" id="RHEA:13065"/>
        <dbReference type="ChEBI" id="CHEBI:15377"/>
        <dbReference type="ChEBI" id="CHEBI:15378"/>
        <dbReference type="ChEBI" id="CHEBI:30616"/>
        <dbReference type="ChEBI" id="CHEBI:43474"/>
        <dbReference type="ChEBI" id="CHEBI:456216"/>
        <dbReference type="EC" id="3.6.4.13"/>
    </reaction>
</comment>
<dbReference type="Gene3D" id="1.20.120.1080">
    <property type="match status" value="1"/>
</dbReference>
<dbReference type="Gene3D" id="3.40.50.300">
    <property type="entry name" value="P-loop containing nucleotide triphosphate hydrolases"/>
    <property type="match status" value="2"/>
</dbReference>
<dbReference type="PANTHER" id="PTHR18934">
    <property type="entry name" value="ATP-DEPENDENT RNA HELICASE"/>
    <property type="match status" value="1"/>
</dbReference>
<dbReference type="FunFam" id="3.40.50.300:FF:000615">
    <property type="entry name" value="pre-mRNA-splicing factor ATP-dependent RNA helicase DEAH7"/>
    <property type="match status" value="1"/>
</dbReference>
<comment type="caution">
    <text evidence="15">The sequence shown here is derived from an EMBL/GenBank/DDBJ whole genome shotgun (WGS) entry which is preliminary data.</text>
</comment>
<dbReference type="InterPro" id="IPR011709">
    <property type="entry name" value="DEAD-box_helicase_OB_fold"/>
</dbReference>
<dbReference type="AlphaFoldDB" id="A0A5A7R5Y0"/>
<dbReference type="SMART" id="SM00490">
    <property type="entry name" value="HELICc"/>
    <property type="match status" value="1"/>
</dbReference>
<evidence type="ECO:0000256" key="12">
    <source>
        <dbReference type="SAM" id="Coils"/>
    </source>
</evidence>
<feature type="domain" description="Helicase C-terminal" evidence="14">
    <location>
        <begin position="431"/>
        <end position="613"/>
    </location>
</feature>
<dbReference type="Pfam" id="PF04408">
    <property type="entry name" value="WHD_HA2"/>
    <property type="match status" value="1"/>
</dbReference>
<dbReference type="EC" id="3.6.4.13" evidence="1"/>
<evidence type="ECO:0000256" key="4">
    <source>
        <dbReference type="ARBA" id="ARBA00022741"/>
    </source>
</evidence>
<dbReference type="GO" id="GO:0003723">
    <property type="term" value="F:RNA binding"/>
    <property type="evidence" value="ECO:0007669"/>
    <property type="project" value="TreeGrafter"/>
</dbReference>
<dbReference type="Pfam" id="PF07717">
    <property type="entry name" value="OB_NTP_bind"/>
    <property type="match status" value="1"/>
</dbReference>
<evidence type="ECO:0000259" key="13">
    <source>
        <dbReference type="PROSITE" id="PS51192"/>
    </source>
</evidence>
<evidence type="ECO:0000256" key="9">
    <source>
        <dbReference type="ARBA" id="ARBA00047984"/>
    </source>
</evidence>
<dbReference type="SUPFAM" id="SSF52540">
    <property type="entry name" value="P-loop containing nucleoside triphosphate hydrolases"/>
    <property type="match status" value="1"/>
</dbReference>
<evidence type="ECO:0000256" key="6">
    <source>
        <dbReference type="ARBA" id="ARBA00022806"/>
    </source>
</evidence>
<dbReference type="GO" id="GO:0004553">
    <property type="term" value="F:hydrolase activity, hydrolyzing O-glycosyl compounds"/>
    <property type="evidence" value="ECO:0007669"/>
    <property type="project" value="InterPro"/>
</dbReference>
<name>A0A5A7R5Y0_STRAF</name>
<evidence type="ECO:0000313" key="15">
    <source>
        <dbReference type="EMBL" id="GER53095.1"/>
    </source>
</evidence>
<dbReference type="CDD" id="cd18791">
    <property type="entry name" value="SF2_C_RHA"/>
    <property type="match status" value="1"/>
</dbReference>
<dbReference type="PROSITE" id="PS00690">
    <property type="entry name" value="DEAH_ATP_HELICASE"/>
    <property type="match status" value="1"/>
</dbReference>
<dbReference type="Proteomes" id="UP000325081">
    <property type="component" value="Unassembled WGS sequence"/>
</dbReference>
<dbReference type="EMBL" id="BKCP01010514">
    <property type="protein sequence ID" value="GER53095.1"/>
    <property type="molecule type" value="Genomic_DNA"/>
</dbReference>
<dbReference type="PROSITE" id="PS01095">
    <property type="entry name" value="GH18_1"/>
    <property type="match status" value="1"/>
</dbReference>
<dbReference type="PROSITE" id="PS51194">
    <property type="entry name" value="HELICASE_CTER"/>
    <property type="match status" value="1"/>
</dbReference>
<feature type="non-terminal residue" evidence="15">
    <location>
        <position position="1"/>
    </location>
</feature>
<evidence type="ECO:0000256" key="11">
    <source>
        <dbReference type="ARBA" id="ARBA00077342"/>
    </source>
</evidence>
<dbReference type="PROSITE" id="PS51192">
    <property type="entry name" value="HELICASE_ATP_BIND_1"/>
    <property type="match status" value="1"/>
</dbReference>
<organism evidence="15 16">
    <name type="scientific">Striga asiatica</name>
    <name type="common">Asiatic witchweed</name>
    <name type="synonym">Buchnera asiatica</name>
    <dbReference type="NCBI Taxonomy" id="4170"/>
    <lineage>
        <taxon>Eukaryota</taxon>
        <taxon>Viridiplantae</taxon>
        <taxon>Streptophyta</taxon>
        <taxon>Embryophyta</taxon>
        <taxon>Tracheophyta</taxon>
        <taxon>Spermatophyta</taxon>
        <taxon>Magnoliopsida</taxon>
        <taxon>eudicotyledons</taxon>
        <taxon>Gunneridae</taxon>
        <taxon>Pentapetalae</taxon>
        <taxon>asterids</taxon>
        <taxon>lamiids</taxon>
        <taxon>Lamiales</taxon>
        <taxon>Orobanchaceae</taxon>
        <taxon>Buchnereae</taxon>
        <taxon>Striga</taxon>
    </lineage>
</organism>
<dbReference type="FunFam" id="1.20.120.1080:FF:000001">
    <property type="entry name" value="Pre-mRNA-splicing factor ATP-dependent RNA helicase"/>
    <property type="match status" value="1"/>
</dbReference>
<evidence type="ECO:0000259" key="14">
    <source>
        <dbReference type="PROSITE" id="PS51194"/>
    </source>
</evidence>
<keyword evidence="6 15" id="KW-0347">Helicase</keyword>
<dbReference type="InterPro" id="IPR014001">
    <property type="entry name" value="Helicase_ATP-bd"/>
</dbReference>
<dbReference type="InterPro" id="IPR001579">
    <property type="entry name" value="Glyco_hydro_18_chit_AS"/>
</dbReference>
<comment type="similarity">
    <text evidence="10">Belongs to the DEAD box helicase family. DEAH subfamily. PRP2 sub-subfamily.</text>
</comment>
<dbReference type="InterPro" id="IPR048333">
    <property type="entry name" value="HA2_WH"/>
</dbReference>
<dbReference type="PANTHER" id="PTHR18934:SF83">
    <property type="entry name" value="PRE-MRNA-SPLICING FACTOR ATP-DEPENDENT RNA HELICASE DHX16"/>
    <property type="match status" value="1"/>
</dbReference>
<evidence type="ECO:0000256" key="8">
    <source>
        <dbReference type="ARBA" id="ARBA00023187"/>
    </source>
</evidence>
<evidence type="ECO:0000256" key="3">
    <source>
        <dbReference type="ARBA" id="ARBA00022728"/>
    </source>
</evidence>